<dbReference type="CDD" id="cd01026">
    <property type="entry name" value="TOPRIM_OLD"/>
    <property type="match status" value="1"/>
</dbReference>
<organism evidence="3 4">
    <name type="scientific">Xanthomonas cannabis</name>
    <dbReference type="NCBI Taxonomy" id="1885674"/>
    <lineage>
        <taxon>Bacteria</taxon>
        <taxon>Pseudomonadati</taxon>
        <taxon>Pseudomonadota</taxon>
        <taxon>Gammaproteobacteria</taxon>
        <taxon>Lysobacterales</taxon>
        <taxon>Lysobacteraceae</taxon>
        <taxon>Xanthomonas</taxon>
    </lineage>
</organism>
<evidence type="ECO:0000259" key="1">
    <source>
        <dbReference type="Pfam" id="PF13175"/>
    </source>
</evidence>
<keyword evidence="4" id="KW-1185">Reference proteome</keyword>
<keyword evidence="3" id="KW-0540">Nuclease</keyword>
<proteinExistence type="predicted"/>
<dbReference type="GO" id="GO:0004519">
    <property type="term" value="F:endonuclease activity"/>
    <property type="evidence" value="ECO:0007669"/>
    <property type="project" value="UniProtKB-KW"/>
</dbReference>
<accession>A0ABR6JPY2</accession>
<feature type="domain" description="Endonuclease GajA/Old nuclease/RecF-like AAA" evidence="1">
    <location>
        <begin position="1"/>
        <end position="48"/>
    </location>
</feature>
<dbReference type="EMBL" id="JACHNS010000008">
    <property type="protein sequence ID" value="MBB4594866.1"/>
    <property type="molecule type" value="Genomic_DNA"/>
</dbReference>
<evidence type="ECO:0000259" key="2">
    <source>
        <dbReference type="Pfam" id="PF20469"/>
    </source>
</evidence>
<dbReference type="Pfam" id="PF20469">
    <property type="entry name" value="OLD-like_TOPRIM"/>
    <property type="match status" value="1"/>
</dbReference>
<dbReference type="Pfam" id="PF13175">
    <property type="entry name" value="AAA_15"/>
    <property type="match status" value="2"/>
</dbReference>
<dbReference type="InterPro" id="IPR051396">
    <property type="entry name" value="Bact_Antivir_Def_Nuclease"/>
</dbReference>
<dbReference type="PANTHER" id="PTHR43581:SF4">
    <property type="entry name" value="ATP_GTP PHOSPHATASE"/>
    <property type="match status" value="1"/>
</dbReference>
<evidence type="ECO:0000313" key="3">
    <source>
        <dbReference type="EMBL" id="MBB4594866.1"/>
    </source>
</evidence>
<protein>
    <submittedName>
        <fullName evidence="3">ATP-dependent endonuclease of OLD family</fullName>
    </submittedName>
</protein>
<name>A0ABR6JPY2_9XANT</name>
<evidence type="ECO:0000313" key="4">
    <source>
        <dbReference type="Proteomes" id="UP000554726"/>
    </source>
</evidence>
<dbReference type="Gene3D" id="3.40.50.300">
    <property type="entry name" value="P-loop containing nucleotide triphosphate hydrolases"/>
    <property type="match status" value="2"/>
</dbReference>
<dbReference type="InterPro" id="IPR034139">
    <property type="entry name" value="TOPRIM_OLD"/>
</dbReference>
<dbReference type="InterPro" id="IPR041685">
    <property type="entry name" value="AAA_GajA/Old/RecF-like"/>
</dbReference>
<dbReference type="RefSeq" id="WP_184442127.1">
    <property type="nucleotide sequence ID" value="NZ_JACHNS010000008.1"/>
</dbReference>
<gene>
    <name evidence="3" type="ORF">FHR60_003571</name>
</gene>
<dbReference type="PANTHER" id="PTHR43581">
    <property type="entry name" value="ATP/GTP PHOSPHATASE"/>
    <property type="match status" value="1"/>
</dbReference>
<dbReference type="InterPro" id="IPR027417">
    <property type="entry name" value="P-loop_NTPase"/>
</dbReference>
<comment type="caution">
    <text evidence="3">The sequence shown here is derived from an EMBL/GenBank/DDBJ whole genome shotgun (WGS) entry which is preliminary data.</text>
</comment>
<feature type="domain" description="Endonuclease GajA/Old nuclease/RecF-like AAA" evidence="1">
    <location>
        <begin position="242"/>
        <end position="328"/>
    </location>
</feature>
<feature type="domain" description="OLD protein-like TOPRIM" evidence="2">
    <location>
        <begin position="420"/>
        <end position="496"/>
    </location>
</feature>
<keyword evidence="3" id="KW-0255">Endonuclease</keyword>
<dbReference type="SUPFAM" id="SSF52540">
    <property type="entry name" value="P-loop containing nucleoside triphosphate hydrolases"/>
    <property type="match status" value="1"/>
</dbReference>
<keyword evidence="3" id="KW-0378">Hydrolase</keyword>
<sequence length="622" mass="67964">MYLEKLLMRNYRSFNEIEIPLCEGLTVFVGENNGGKSNAIDGIRLLTPPLSGRREIYCEPSDVRFGSADRCFDIEGRFTGLSPGQKGRLITAATDPHISGCSFGLRYEERGGRIPGRAQFWAGQHRGVAEQGAHEMVRHVYLPPLRDAKRALASGNSTRIYSLLKHFLGEMSPDQLATTLQRKTNADVLDRVGAAVGVSLGALTGGVRQQGASLGFASDEKLLDIARDLRFRMADHDIEPEDLRYSGHGYANLLYMATIAIELEKVSEADLTIFLVEEPEAHLHPQLQAAVLSFLDDQTQKSRARALLAGTACAGELQVVVATHSPNLSAWVDSAKLVFFRSASPKGRVSGKQEIDVDEPEASLAGVPAEVLSDIEPSPVLPASRPRRHSQVIPLASISLDAVERRKVDRYLDVTKSAMLFGGRVLLVEGIAEALLLPVIAKKFVLKDQPDKLRLFRSAVFVPIDGVDFQPYVKLLLSRYAGACIADRVVVITDGDRGEAQGQSLTPGQARRDELYNTAALLKSGDLLDVEINDYSFEPALLEAGNGELMAKIYCQLHPRSAEKWDAAMKLVGAERSLAIQAIFKDVRKGEYAHALAEALRKDGQVLNVPKYLASAITQLTS</sequence>
<dbReference type="Proteomes" id="UP000554726">
    <property type="component" value="Unassembled WGS sequence"/>
</dbReference>
<reference evidence="3 4" key="1">
    <citation type="submission" date="2020-08" db="EMBL/GenBank/DDBJ databases">
        <title>Studying the diversity of plant-associated saprophytic bacteria and their role in host health and plant-pathogen interactions.</title>
        <authorList>
            <person name="Potnis N."/>
        </authorList>
    </citation>
    <scope>NUCLEOTIDE SEQUENCE [LARGE SCALE GENOMIC DNA]</scope>
    <source>
        <strain evidence="3 4">F16</strain>
    </source>
</reference>